<dbReference type="GO" id="GO:0005506">
    <property type="term" value="F:iron ion binding"/>
    <property type="evidence" value="ECO:0007669"/>
    <property type="project" value="UniProtKB-UniRule"/>
</dbReference>
<gene>
    <name evidence="8" type="primary">hutI</name>
    <name evidence="11" type="ORF">KDA27_14495</name>
</gene>
<evidence type="ECO:0000256" key="4">
    <source>
        <dbReference type="ARBA" id="ARBA00022801"/>
    </source>
</evidence>
<keyword evidence="6 8" id="KW-0862">Zinc</keyword>
<evidence type="ECO:0000256" key="6">
    <source>
        <dbReference type="ARBA" id="ARBA00022833"/>
    </source>
</evidence>
<feature type="binding site" evidence="8">
    <location>
        <position position="257"/>
    </location>
    <ligand>
        <name>4-imidazolone-5-propanoate</name>
        <dbReference type="ChEBI" id="CHEBI:77893"/>
    </ligand>
</feature>
<feature type="binding site" evidence="8">
    <location>
        <position position="329"/>
    </location>
    <ligand>
        <name>Zn(2+)</name>
        <dbReference type="ChEBI" id="CHEBI:29105"/>
    </ligand>
</feature>
<comment type="pathway">
    <text evidence="8">Amino-acid degradation; L-histidine degradation into L-glutamate; N-formimidoyl-L-glutamate from L-histidine: step 3/3.</text>
</comment>
<dbReference type="CDD" id="cd01296">
    <property type="entry name" value="Imidazolone-5PH"/>
    <property type="match status" value="1"/>
</dbReference>
<feature type="binding site" evidence="8">
    <location>
        <position position="86"/>
    </location>
    <ligand>
        <name>Zn(2+)</name>
        <dbReference type="ChEBI" id="CHEBI:29105"/>
    </ligand>
</feature>
<dbReference type="InterPro" id="IPR032466">
    <property type="entry name" value="Metal_Hydrolase"/>
</dbReference>
<dbReference type="GO" id="GO:0008270">
    <property type="term" value="F:zinc ion binding"/>
    <property type="evidence" value="ECO:0007669"/>
    <property type="project" value="UniProtKB-UniRule"/>
</dbReference>
<evidence type="ECO:0000313" key="12">
    <source>
        <dbReference type="Proteomes" id="UP000739538"/>
    </source>
</evidence>
<comment type="subcellular location">
    <subcellularLocation>
        <location evidence="8">Cytoplasm</location>
    </subcellularLocation>
</comment>
<name>A0A956SE28_UNCEI</name>
<evidence type="ECO:0000256" key="7">
    <source>
        <dbReference type="ARBA" id="ARBA00023004"/>
    </source>
</evidence>
<dbReference type="InterPro" id="IPR013108">
    <property type="entry name" value="Amidohydro_3"/>
</dbReference>
<dbReference type="PANTHER" id="PTHR42752:SF1">
    <property type="entry name" value="IMIDAZOLONEPROPIONASE-RELATED"/>
    <property type="match status" value="1"/>
</dbReference>
<protein>
    <recommendedName>
        <fullName evidence="1 8">Imidazolonepropionase</fullName>
        <ecNumber evidence="1 8">3.5.2.7</ecNumber>
    </recommendedName>
    <alternativeName>
        <fullName evidence="8">Imidazolone-5-propionate hydrolase</fullName>
    </alternativeName>
</protein>
<dbReference type="Gene3D" id="2.30.40.10">
    <property type="entry name" value="Urease, subunit C, domain 1"/>
    <property type="match status" value="1"/>
</dbReference>
<evidence type="ECO:0000256" key="3">
    <source>
        <dbReference type="ARBA" id="ARBA00022723"/>
    </source>
</evidence>
<keyword evidence="4 8" id="KW-0378">Hydrolase</keyword>
<evidence type="ECO:0000256" key="1">
    <source>
        <dbReference type="ARBA" id="ARBA00012864"/>
    </source>
</evidence>
<dbReference type="GO" id="GO:0019556">
    <property type="term" value="P:L-histidine catabolic process to glutamate and formamide"/>
    <property type="evidence" value="ECO:0007669"/>
    <property type="project" value="UniProtKB-UniRule"/>
</dbReference>
<evidence type="ECO:0000313" key="11">
    <source>
        <dbReference type="EMBL" id="MCA9757011.1"/>
    </source>
</evidence>
<proteinExistence type="inferred from homology"/>
<feature type="binding site" evidence="8">
    <location>
        <position position="331"/>
    </location>
    <ligand>
        <name>N-formimidoyl-L-glutamate</name>
        <dbReference type="ChEBI" id="CHEBI:58928"/>
    </ligand>
</feature>
<evidence type="ECO:0000256" key="8">
    <source>
        <dbReference type="HAMAP-Rule" id="MF_00372"/>
    </source>
</evidence>
<feature type="binding site" evidence="8">
    <location>
        <position position="156"/>
    </location>
    <ligand>
        <name>4-imidazolone-5-propanoate</name>
        <dbReference type="ChEBI" id="CHEBI:77893"/>
    </ligand>
</feature>
<feature type="domain" description="Aminodeoxyfutalosine deaminase/Imidazolonepropionase-like composite" evidence="10">
    <location>
        <begin position="39"/>
        <end position="61"/>
    </location>
</feature>
<comment type="function">
    <text evidence="8">Catalyzes the hydrolytic cleavage of the carbon-nitrogen bond in imidazolone-5-propanoate to yield N-formimidoyl-L-glutamate. It is the third step in the universal histidine degradation pathway.</text>
</comment>
<dbReference type="SUPFAM" id="SSF51556">
    <property type="entry name" value="Metallo-dependent hydrolases"/>
    <property type="match status" value="1"/>
</dbReference>
<feature type="binding site" evidence="8">
    <location>
        <position position="334"/>
    </location>
    <ligand>
        <name>4-imidazolone-5-propanoate</name>
        <dbReference type="ChEBI" id="CHEBI:77893"/>
    </ligand>
</feature>
<feature type="binding site" evidence="8">
    <location>
        <position position="189"/>
    </location>
    <ligand>
        <name>4-imidazolone-5-propanoate</name>
        <dbReference type="ChEBI" id="CHEBI:77893"/>
    </ligand>
</feature>
<feature type="binding site" evidence="8">
    <location>
        <position position="86"/>
    </location>
    <ligand>
        <name>Fe(3+)</name>
        <dbReference type="ChEBI" id="CHEBI:29034"/>
    </ligand>
</feature>
<feature type="domain" description="Amidohydrolase 3" evidence="9">
    <location>
        <begin position="136"/>
        <end position="415"/>
    </location>
</feature>
<evidence type="ECO:0000256" key="5">
    <source>
        <dbReference type="ARBA" id="ARBA00022808"/>
    </source>
</evidence>
<comment type="similarity">
    <text evidence="8">Belongs to the metallo-dependent hydrolases superfamily. HutI family.</text>
</comment>
<feature type="binding site" evidence="8">
    <location>
        <position position="156"/>
    </location>
    <ligand>
        <name>N-formimidoyl-L-glutamate</name>
        <dbReference type="ChEBI" id="CHEBI:58928"/>
    </ligand>
</feature>
<dbReference type="Gene3D" id="3.20.20.140">
    <property type="entry name" value="Metal-dependent hydrolases"/>
    <property type="match status" value="1"/>
</dbReference>
<dbReference type="FunFam" id="3.20.20.140:FF:000007">
    <property type="entry name" value="Imidazolonepropionase"/>
    <property type="match status" value="1"/>
</dbReference>
<dbReference type="InterPro" id="IPR011059">
    <property type="entry name" value="Metal-dep_hydrolase_composite"/>
</dbReference>
<keyword evidence="7 8" id="KW-0408">Iron</keyword>
<keyword evidence="2 8" id="KW-0963">Cytoplasm</keyword>
<sequence>MKEAVDLLVHNAGQVVTMGDEAGPRRGSAQSNLGLIANGAVAVKDGRIVAVGPDADIRSAFEAPAEQTVDADKGVVLPGFTDPHTHLLFAGTREHEFEMRCQGKTYMEIAAEGGGIRSSVRSFRTASDEAIVGQSLRRLDRMLSYGTTTVEVKSGYALSTEQELRALRLIDELDASHPCDLVPTFLGAHEFPDEHRADPEAYVRILTDEMLPRVAEETRARFCDVFCEKGVFDLEQTRRVVTKAQSLGLRLKLHADEFEPIGGAELAGELHATSADHLLASTDHGLEALRAGGVIAVCLPGTSFSLGKHVYARGRKMIEMGIPVALASDCNPGSSMVDSMPLVLALACLEIGLTPAEAVVGATVNSAYAVGEGDDRGRIAPGLRADLQILDAPSYVSLVYHLGGSHVRWVVKDGRLLDPTPPRRPSFRA</sequence>
<dbReference type="Proteomes" id="UP000739538">
    <property type="component" value="Unassembled WGS sequence"/>
</dbReference>
<reference evidence="11" key="1">
    <citation type="submission" date="2020-04" db="EMBL/GenBank/DDBJ databases">
        <authorList>
            <person name="Zhang T."/>
        </authorList>
    </citation>
    <scope>NUCLEOTIDE SEQUENCE</scope>
    <source>
        <strain evidence="11">HKST-UBA02</strain>
    </source>
</reference>
<keyword evidence="5 8" id="KW-0369">Histidine metabolism</keyword>
<accession>A0A956SE28</accession>
<feature type="binding site" evidence="8">
    <location>
        <position position="93"/>
    </location>
    <ligand>
        <name>4-imidazolone-5-propanoate</name>
        <dbReference type="ChEBI" id="CHEBI:77893"/>
    </ligand>
</feature>
<feature type="binding site" evidence="8">
    <location>
        <position position="254"/>
    </location>
    <ligand>
        <name>Fe(3+)</name>
        <dbReference type="ChEBI" id="CHEBI:29034"/>
    </ligand>
</feature>
<dbReference type="Pfam" id="PF22039">
    <property type="entry name" value="HUTI_composite_bact"/>
    <property type="match status" value="1"/>
</dbReference>
<dbReference type="GO" id="GO:0005737">
    <property type="term" value="C:cytoplasm"/>
    <property type="evidence" value="ECO:0007669"/>
    <property type="project" value="UniProtKB-SubCell"/>
</dbReference>
<feature type="binding site" evidence="8">
    <location>
        <position position="84"/>
    </location>
    <ligand>
        <name>Fe(3+)</name>
        <dbReference type="ChEBI" id="CHEBI:29034"/>
    </ligand>
</feature>
<evidence type="ECO:0000259" key="9">
    <source>
        <dbReference type="Pfam" id="PF07969"/>
    </source>
</evidence>
<reference evidence="11" key="2">
    <citation type="journal article" date="2021" name="Microbiome">
        <title>Successional dynamics and alternative stable states in a saline activated sludge microbial community over 9 years.</title>
        <authorList>
            <person name="Wang Y."/>
            <person name="Ye J."/>
            <person name="Ju F."/>
            <person name="Liu L."/>
            <person name="Boyd J.A."/>
            <person name="Deng Y."/>
            <person name="Parks D.H."/>
            <person name="Jiang X."/>
            <person name="Yin X."/>
            <person name="Woodcroft B.J."/>
            <person name="Tyson G.W."/>
            <person name="Hugenholtz P."/>
            <person name="Polz M.F."/>
            <person name="Zhang T."/>
        </authorList>
    </citation>
    <scope>NUCLEOTIDE SEQUENCE</scope>
    <source>
        <strain evidence="11">HKST-UBA02</strain>
    </source>
</reference>
<dbReference type="HAMAP" id="MF_00372">
    <property type="entry name" value="HutI"/>
    <property type="match status" value="1"/>
</dbReference>
<comment type="catalytic activity">
    <reaction evidence="8">
        <text>4-imidazolone-5-propanoate + H2O = N-formimidoyl-L-glutamate</text>
        <dbReference type="Rhea" id="RHEA:23660"/>
        <dbReference type="ChEBI" id="CHEBI:15377"/>
        <dbReference type="ChEBI" id="CHEBI:58928"/>
        <dbReference type="ChEBI" id="CHEBI:77893"/>
        <dbReference type="EC" id="3.5.2.7"/>
    </reaction>
</comment>
<feature type="binding site" evidence="8">
    <location>
        <position position="84"/>
    </location>
    <ligand>
        <name>Zn(2+)</name>
        <dbReference type="ChEBI" id="CHEBI:29105"/>
    </ligand>
</feature>
<evidence type="ECO:0000259" key="10">
    <source>
        <dbReference type="Pfam" id="PF22039"/>
    </source>
</evidence>
<dbReference type="AlphaFoldDB" id="A0A956SE28"/>
<dbReference type="NCBIfam" id="TIGR01224">
    <property type="entry name" value="hutI"/>
    <property type="match status" value="1"/>
</dbReference>
<dbReference type="InterPro" id="IPR005920">
    <property type="entry name" value="HutI"/>
</dbReference>
<evidence type="ECO:0000256" key="2">
    <source>
        <dbReference type="ARBA" id="ARBA00022490"/>
    </source>
</evidence>
<dbReference type="Pfam" id="PF07969">
    <property type="entry name" value="Amidohydro_3"/>
    <property type="match status" value="1"/>
</dbReference>
<feature type="binding site" evidence="8">
    <location>
        <position position="329"/>
    </location>
    <ligand>
        <name>Fe(3+)</name>
        <dbReference type="ChEBI" id="CHEBI:29034"/>
    </ligand>
</feature>
<dbReference type="EMBL" id="JAGQHS010000077">
    <property type="protein sequence ID" value="MCA9757011.1"/>
    <property type="molecule type" value="Genomic_DNA"/>
</dbReference>
<dbReference type="SUPFAM" id="SSF51338">
    <property type="entry name" value="Composite domain of metallo-dependent hydrolases"/>
    <property type="match status" value="1"/>
</dbReference>
<comment type="caution">
    <text evidence="11">The sequence shown here is derived from an EMBL/GenBank/DDBJ whole genome shotgun (WGS) entry which is preliminary data.</text>
</comment>
<dbReference type="PANTHER" id="PTHR42752">
    <property type="entry name" value="IMIDAZOLONEPROPIONASE"/>
    <property type="match status" value="1"/>
</dbReference>
<organism evidence="11 12">
    <name type="scientific">Eiseniibacteriota bacterium</name>
    <dbReference type="NCBI Taxonomy" id="2212470"/>
    <lineage>
        <taxon>Bacteria</taxon>
        <taxon>Candidatus Eiseniibacteriota</taxon>
    </lineage>
</organism>
<dbReference type="GO" id="GO:0050480">
    <property type="term" value="F:imidazolonepropionase activity"/>
    <property type="evidence" value="ECO:0007669"/>
    <property type="project" value="UniProtKB-UniRule"/>
</dbReference>
<feature type="binding site" evidence="8">
    <location>
        <position position="254"/>
    </location>
    <ligand>
        <name>Zn(2+)</name>
        <dbReference type="ChEBI" id="CHEBI:29105"/>
    </ligand>
</feature>
<keyword evidence="3 8" id="KW-0479">Metal-binding</keyword>
<feature type="binding site" evidence="8">
    <location>
        <position position="333"/>
    </location>
    <ligand>
        <name>N-formimidoyl-L-glutamate</name>
        <dbReference type="ChEBI" id="CHEBI:58928"/>
    </ligand>
</feature>
<dbReference type="EC" id="3.5.2.7" evidence="1 8"/>
<comment type="cofactor">
    <cofactor evidence="8">
        <name>Zn(2+)</name>
        <dbReference type="ChEBI" id="CHEBI:29105"/>
    </cofactor>
    <cofactor evidence="8">
        <name>Fe(3+)</name>
        <dbReference type="ChEBI" id="CHEBI:29034"/>
    </cofactor>
    <text evidence="8">Binds 1 zinc or iron ion per subunit.</text>
</comment>
<dbReference type="InterPro" id="IPR054418">
    <property type="entry name" value="MQNX/HUTI_composite_N"/>
</dbReference>